<keyword evidence="3 6" id="KW-0812">Transmembrane</keyword>
<evidence type="ECO:0000256" key="1">
    <source>
        <dbReference type="ARBA" id="ARBA00004370"/>
    </source>
</evidence>
<evidence type="ECO:0000256" key="3">
    <source>
        <dbReference type="ARBA" id="ARBA00022692"/>
    </source>
</evidence>
<accession>A0A380NE76</accession>
<organism evidence="8 9">
    <name type="scientific">Streptomyces griseus</name>
    <dbReference type="NCBI Taxonomy" id="1911"/>
    <lineage>
        <taxon>Bacteria</taxon>
        <taxon>Bacillati</taxon>
        <taxon>Actinomycetota</taxon>
        <taxon>Actinomycetes</taxon>
        <taxon>Kitasatosporales</taxon>
        <taxon>Streptomycetaceae</taxon>
        <taxon>Streptomyces</taxon>
    </lineage>
</organism>
<dbReference type="RefSeq" id="WP_115068550.1">
    <property type="nucleotide sequence ID" value="NZ_UHID01000005.1"/>
</dbReference>
<evidence type="ECO:0000256" key="4">
    <source>
        <dbReference type="ARBA" id="ARBA00022989"/>
    </source>
</evidence>
<evidence type="ECO:0000256" key="7">
    <source>
        <dbReference type="SAM" id="MobiDB-lite"/>
    </source>
</evidence>
<dbReference type="GO" id="GO:0005886">
    <property type="term" value="C:plasma membrane"/>
    <property type="evidence" value="ECO:0007669"/>
    <property type="project" value="UniProtKB-SubCell"/>
</dbReference>
<dbReference type="InterPro" id="IPR045214">
    <property type="entry name" value="Surf1/Surf4"/>
</dbReference>
<dbReference type="Proteomes" id="UP000254150">
    <property type="component" value="Unassembled WGS sequence"/>
</dbReference>
<evidence type="ECO:0000256" key="5">
    <source>
        <dbReference type="ARBA" id="ARBA00023136"/>
    </source>
</evidence>
<protein>
    <recommendedName>
        <fullName evidence="6">SURF1-like protein</fullName>
    </recommendedName>
</protein>
<comment type="subcellular location">
    <subcellularLocation>
        <location evidence="6">Cell membrane</location>
        <topology evidence="6">Multi-pass membrane protein</topology>
    </subcellularLocation>
    <subcellularLocation>
        <location evidence="1">Membrane</location>
    </subcellularLocation>
</comment>
<evidence type="ECO:0000256" key="6">
    <source>
        <dbReference type="RuleBase" id="RU363076"/>
    </source>
</evidence>
<evidence type="ECO:0000256" key="2">
    <source>
        <dbReference type="ARBA" id="ARBA00007165"/>
    </source>
</evidence>
<comment type="similarity">
    <text evidence="2 6">Belongs to the SURF1 family.</text>
</comment>
<evidence type="ECO:0000313" key="8">
    <source>
        <dbReference type="EMBL" id="SUP37417.1"/>
    </source>
</evidence>
<keyword evidence="4 6" id="KW-1133">Transmembrane helix</keyword>
<dbReference type="PANTHER" id="PTHR23427">
    <property type="entry name" value="SURFEIT LOCUS PROTEIN"/>
    <property type="match status" value="1"/>
</dbReference>
<evidence type="ECO:0000313" key="9">
    <source>
        <dbReference type="Proteomes" id="UP000254150"/>
    </source>
</evidence>
<dbReference type="GeneID" id="95069808"/>
<reference evidence="8 9" key="1">
    <citation type="submission" date="2018-06" db="EMBL/GenBank/DDBJ databases">
        <authorList>
            <consortium name="Pathogen Informatics"/>
            <person name="Doyle S."/>
        </authorList>
    </citation>
    <scope>NUCLEOTIDE SEQUENCE [LARGE SCALE GENOMIC DNA]</scope>
    <source>
        <strain evidence="8 9">NCTC7807</strain>
    </source>
</reference>
<feature type="region of interest" description="Disordered" evidence="7">
    <location>
        <begin position="246"/>
        <end position="274"/>
    </location>
</feature>
<dbReference type="Pfam" id="PF02104">
    <property type="entry name" value="SURF1"/>
    <property type="match status" value="1"/>
</dbReference>
<keyword evidence="6" id="KW-1003">Cell membrane</keyword>
<dbReference type="PROSITE" id="PS50895">
    <property type="entry name" value="SURF1"/>
    <property type="match status" value="1"/>
</dbReference>
<gene>
    <name evidence="8" type="ORF">NCTC7807_02534</name>
</gene>
<name>A0A380NE76_STRGR</name>
<feature type="transmembrane region" description="Helical" evidence="6">
    <location>
        <begin position="218"/>
        <end position="238"/>
    </location>
</feature>
<feature type="transmembrane region" description="Helical" evidence="6">
    <location>
        <begin position="12"/>
        <end position="32"/>
    </location>
</feature>
<sequence length="274" mass="29517">MYRFLLSRQWVIVTLVFLLLIPVMIELGFWQLHRHEHRVEQNARIERSVKADPVPVRELTGPGGSVAEGDRWRQVTAEGTFDPEHEVVVRRRTNSDDKVGVHVLTPFRLGDGTVLLVNRGWVPSDGPQTSLPDIPAPPSGEITLAGRLMPDETTAASGIKDLKGLPDRQIMLISSGQQADALGVPVLAGYVEQVSPDPGADGPELVKGPDYGGIGPHMAYAVQWWLFAAAVPVGWVILVRRDARDRREAAAKEAESGAGGDGGSPEPEPAAVGG</sequence>
<keyword evidence="5 6" id="KW-0472">Membrane</keyword>
<dbReference type="InterPro" id="IPR002994">
    <property type="entry name" value="Surf1/Shy1"/>
</dbReference>
<dbReference type="CDD" id="cd06662">
    <property type="entry name" value="SURF1"/>
    <property type="match status" value="1"/>
</dbReference>
<dbReference type="EMBL" id="UHID01000005">
    <property type="protein sequence ID" value="SUP37417.1"/>
    <property type="molecule type" value="Genomic_DNA"/>
</dbReference>
<dbReference type="PANTHER" id="PTHR23427:SF2">
    <property type="entry name" value="SURFEIT LOCUS PROTEIN 1"/>
    <property type="match status" value="1"/>
</dbReference>
<dbReference type="AlphaFoldDB" id="A0A380NE76"/>
<proteinExistence type="inferred from homology"/>
<feature type="compositionally biased region" description="Basic and acidic residues" evidence="7">
    <location>
        <begin position="246"/>
        <end position="255"/>
    </location>
</feature>